<dbReference type="OrthoDB" id="9768966at2"/>
<dbReference type="STRING" id="388950.GCA_001611675_03132"/>
<proteinExistence type="predicted"/>
<dbReference type="Gene3D" id="2.60.40.10">
    <property type="entry name" value="Immunoglobulins"/>
    <property type="match status" value="1"/>
</dbReference>
<feature type="domain" description="Laminin G" evidence="3">
    <location>
        <begin position="109"/>
        <end position="286"/>
    </location>
</feature>
<dbReference type="Proteomes" id="UP000182491">
    <property type="component" value="Unassembled WGS sequence"/>
</dbReference>
<dbReference type="NCBIfam" id="TIGR04183">
    <property type="entry name" value="Por_Secre_tail"/>
    <property type="match status" value="1"/>
</dbReference>
<dbReference type="PANTHER" id="PTHR47635">
    <property type="entry name" value="CUB DOMAIN-CONTAINING PROTEIN"/>
    <property type="match status" value="1"/>
</dbReference>
<dbReference type="Pfam" id="PF05345">
    <property type="entry name" value="He_PIG"/>
    <property type="match status" value="1"/>
</dbReference>
<dbReference type="InterPro" id="IPR013320">
    <property type="entry name" value="ConA-like_dom_sf"/>
</dbReference>
<dbReference type="InterPro" id="IPR015919">
    <property type="entry name" value="Cadherin-like_sf"/>
</dbReference>
<dbReference type="InterPro" id="IPR006558">
    <property type="entry name" value="LamG-like"/>
</dbReference>
<evidence type="ECO:0000256" key="1">
    <source>
        <dbReference type="ARBA" id="ARBA00022729"/>
    </source>
</evidence>
<evidence type="ECO:0000256" key="2">
    <source>
        <dbReference type="ARBA" id="ARBA00023157"/>
    </source>
</evidence>
<dbReference type="AlphaFoldDB" id="A0A1I7KJB5"/>
<accession>A0A1I7KJB5</accession>
<evidence type="ECO:0000313" key="5">
    <source>
        <dbReference type="Proteomes" id="UP000182491"/>
    </source>
</evidence>
<reference evidence="5" key="1">
    <citation type="submission" date="2016-10" db="EMBL/GenBank/DDBJ databases">
        <authorList>
            <person name="Varghese N."/>
        </authorList>
    </citation>
    <scope>NUCLEOTIDE SEQUENCE [LARGE SCALE GENOMIC DNA]</scope>
    <source>
        <strain evidence="5">DSM 18820</strain>
    </source>
</reference>
<dbReference type="GO" id="GO:0005975">
    <property type="term" value="P:carbohydrate metabolic process"/>
    <property type="evidence" value="ECO:0007669"/>
    <property type="project" value="UniProtKB-ARBA"/>
</dbReference>
<dbReference type="Pfam" id="PF18962">
    <property type="entry name" value="Por_Secre_tail"/>
    <property type="match status" value="1"/>
</dbReference>
<organism evidence="4 5">
    <name type="scientific">Pontibacter akesuensis</name>
    <dbReference type="NCBI Taxonomy" id="388950"/>
    <lineage>
        <taxon>Bacteria</taxon>
        <taxon>Pseudomonadati</taxon>
        <taxon>Bacteroidota</taxon>
        <taxon>Cytophagia</taxon>
        <taxon>Cytophagales</taxon>
        <taxon>Hymenobacteraceae</taxon>
        <taxon>Pontibacter</taxon>
    </lineage>
</organism>
<dbReference type="SUPFAM" id="SSF49313">
    <property type="entry name" value="Cadherin-like"/>
    <property type="match status" value="1"/>
</dbReference>
<keyword evidence="1" id="KW-0732">Signal</keyword>
<dbReference type="CDD" id="cd00110">
    <property type="entry name" value="LamG"/>
    <property type="match status" value="2"/>
</dbReference>
<dbReference type="Gene3D" id="2.60.120.200">
    <property type="match status" value="2"/>
</dbReference>
<dbReference type="InterPro" id="IPR026444">
    <property type="entry name" value="Secre_tail"/>
</dbReference>
<dbReference type="InterPro" id="IPR001791">
    <property type="entry name" value="Laminin_G"/>
</dbReference>
<gene>
    <name evidence="4" type="ORF">SAMN04487941_3796</name>
</gene>
<keyword evidence="2" id="KW-1015">Disulfide bond</keyword>
<dbReference type="SMART" id="SM00560">
    <property type="entry name" value="LamGL"/>
    <property type="match status" value="2"/>
</dbReference>
<dbReference type="PANTHER" id="PTHR47635:SF2">
    <property type="entry name" value="LAMG-LIKE JELLYROLL FOLD DOMAIN-CONTAINING PROTEIN"/>
    <property type="match status" value="1"/>
</dbReference>
<dbReference type="Pfam" id="PF13385">
    <property type="entry name" value="Laminin_G_3"/>
    <property type="match status" value="2"/>
</dbReference>
<evidence type="ECO:0000313" key="4">
    <source>
        <dbReference type="EMBL" id="SFU97394.1"/>
    </source>
</evidence>
<evidence type="ECO:0000259" key="3">
    <source>
        <dbReference type="PROSITE" id="PS50025"/>
    </source>
</evidence>
<keyword evidence="5" id="KW-1185">Reference proteome</keyword>
<dbReference type="InterPro" id="IPR013783">
    <property type="entry name" value="Ig-like_fold"/>
</dbReference>
<name>A0A1I7KJB5_9BACT</name>
<protein>
    <submittedName>
        <fullName evidence="4">Por secretion system C-terminal sorting domain-containing protein</fullName>
    </submittedName>
</protein>
<dbReference type="PROSITE" id="PS50025">
    <property type="entry name" value="LAM_G_DOMAIN"/>
    <property type="match status" value="1"/>
</dbReference>
<dbReference type="EMBL" id="FPCA01000005">
    <property type="protein sequence ID" value="SFU97394.1"/>
    <property type="molecule type" value="Genomic_DNA"/>
</dbReference>
<sequence length="785" mass="86537">MQCLLILHNLYVKVSLNCTEHMTYTYSLYRSCAYRFKSNLLATLLLSALLVWQSASVAYGQKPDLSNCPTGIVHYYGFDATDGSPYQDYKSDEVITCTDCPDPASGMFGGALSFAGNDKLTLQNSTNFDLPQNGSFTIEFWVKTTDRPKDNVVMIGRNGEGSKLHWWLGMDKDGYALFQFRDKSGDGFLMGRGMKKINDGQWHHLVGVRDGNSTLTTFYVDGYAIESHEYQYSTSFESSSMVTIGWLPLYNNYLFKGLLDELIVYNRALQKEEVLIRYGNGAGQYCGPQQIAPVIVSDPITFATVGRNYSYDVAATGNPLPTYTLVTAPAGMKINAATGEISWNPGTAGEARVTVKVSNAAGSDEQSYTIKVKQGIGESFSIIHHWMLHEISGSTYKDYYTPSSGLATEATRPLPISGVSSGGQRFDGADDGLNVAQSQNFNWKQDESFSIELWMRTTEGGRNQVLIGRDGKGVDSYLHWWVGLNGSGKAVFELRDINFRGGPVGGEGQALNDGAWHQLVAVRDGGSGLTKLYVDGELLGQTSFSYPYGFSSSMPVNIGYLNREGGYHFNGDLDEVKLFGTALSPEDIAERYQRIRSAMTELLTFEARLQGPQVVLDWETMSEINTKDFVIERSADGQEFTAIGTVAASGTTQNRVSYTFTDADPLKGVSYYRLRINKTDVAYTYSNIVQIENQTLNASKFIVYPNPITEGEVTINVTNLIGGEEVLIRMSEVAGKTLLQEKAVVNPDGTLSFKLLMPQELQPGIYLVSITTGKKSLSRKVLVIR</sequence>
<dbReference type="GO" id="GO:0004553">
    <property type="term" value="F:hydrolase activity, hydrolyzing O-glycosyl compounds"/>
    <property type="evidence" value="ECO:0007669"/>
    <property type="project" value="UniProtKB-ARBA"/>
</dbReference>
<dbReference type="GO" id="GO:0005509">
    <property type="term" value="F:calcium ion binding"/>
    <property type="evidence" value="ECO:0007669"/>
    <property type="project" value="InterPro"/>
</dbReference>
<dbReference type="SUPFAM" id="SSF49899">
    <property type="entry name" value="Concanavalin A-like lectins/glucanases"/>
    <property type="match status" value="2"/>
</dbReference>
<dbReference type="GO" id="GO:0016020">
    <property type="term" value="C:membrane"/>
    <property type="evidence" value="ECO:0007669"/>
    <property type="project" value="InterPro"/>
</dbReference>